<evidence type="ECO:0000313" key="2">
    <source>
        <dbReference type="Proteomes" id="UP001234989"/>
    </source>
</evidence>
<sequence length="65" mass="7453">VPSPKERNQVGNKKEQSAKRLAVLRCKERSPKVTALEDVECQSKKAMDEINWRIAEWFGEPDLPS</sequence>
<dbReference type="EMBL" id="CP133615">
    <property type="protein sequence ID" value="WMV25160.1"/>
    <property type="molecule type" value="Genomic_DNA"/>
</dbReference>
<feature type="non-terminal residue" evidence="1">
    <location>
        <position position="1"/>
    </location>
</feature>
<accession>A0AAF0QMJ4</accession>
<keyword evidence="2" id="KW-1185">Reference proteome</keyword>
<name>A0AAF0QMJ4_SOLVR</name>
<organism evidence="1 2">
    <name type="scientific">Solanum verrucosum</name>
    <dbReference type="NCBI Taxonomy" id="315347"/>
    <lineage>
        <taxon>Eukaryota</taxon>
        <taxon>Viridiplantae</taxon>
        <taxon>Streptophyta</taxon>
        <taxon>Embryophyta</taxon>
        <taxon>Tracheophyta</taxon>
        <taxon>Spermatophyta</taxon>
        <taxon>Magnoliopsida</taxon>
        <taxon>eudicotyledons</taxon>
        <taxon>Gunneridae</taxon>
        <taxon>Pentapetalae</taxon>
        <taxon>asterids</taxon>
        <taxon>lamiids</taxon>
        <taxon>Solanales</taxon>
        <taxon>Solanaceae</taxon>
        <taxon>Solanoideae</taxon>
        <taxon>Solaneae</taxon>
        <taxon>Solanum</taxon>
    </lineage>
</organism>
<protein>
    <submittedName>
        <fullName evidence="1">Uncharacterized protein</fullName>
    </submittedName>
</protein>
<evidence type="ECO:0000313" key="1">
    <source>
        <dbReference type="EMBL" id="WMV25160.1"/>
    </source>
</evidence>
<dbReference type="AlphaFoldDB" id="A0AAF0QMJ4"/>
<reference evidence="1" key="1">
    <citation type="submission" date="2023-08" db="EMBL/GenBank/DDBJ databases">
        <title>A de novo genome assembly of Solanum verrucosum Schlechtendal, a Mexican diploid species geographically isolated from the other diploid A-genome species in potato relatives.</title>
        <authorList>
            <person name="Hosaka K."/>
        </authorList>
    </citation>
    <scope>NUCLEOTIDE SEQUENCE</scope>
    <source>
        <tissue evidence="1">Young leaves</tissue>
    </source>
</reference>
<dbReference type="Proteomes" id="UP001234989">
    <property type="component" value="Chromosome 4"/>
</dbReference>
<proteinExistence type="predicted"/>
<gene>
    <name evidence="1" type="ORF">MTR67_018545</name>
</gene>